<name>A0A6G8IRE9_ASTRU</name>
<sequence>MNASPMMSLVVVALCALLVVCQADLTDIGNSDIMNEPGSENGGFLHFLREDLVPRYLLRQGGMKKRPFSNSNDMDPISEVKRRAKNARCMADFWKGRGLVDC</sequence>
<evidence type="ECO:0000256" key="1">
    <source>
        <dbReference type="SAM" id="SignalP"/>
    </source>
</evidence>
<protein>
    <submittedName>
        <fullName evidence="2">Somatostatin</fullName>
    </submittedName>
</protein>
<dbReference type="OMA" id="CMADFWK"/>
<accession>A0A6G8IRE9</accession>
<keyword evidence="1" id="KW-0732">Signal</keyword>
<dbReference type="RefSeq" id="XP_033642234.1">
    <property type="nucleotide sequence ID" value="XM_033786343.1"/>
</dbReference>
<proteinExistence type="evidence at transcript level"/>
<dbReference type="AlphaFoldDB" id="A0A6G8IRE9"/>
<organism evidence="2">
    <name type="scientific">Asterias rubens</name>
    <name type="common">Common European starfish</name>
    <name type="synonym">Asterias vulgaris</name>
    <dbReference type="NCBI Taxonomy" id="7604"/>
    <lineage>
        <taxon>Eukaryota</taxon>
        <taxon>Metazoa</taxon>
        <taxon>Echinodermata</taxon>
        <taxon>Eleutherozoa</taxon>
        <taxon>Asterozoa</taxon>
        <taxon>Asteroidea</taxon>
        <taxon>Forcipulatacea</taxon>
        <taxon>Forcipulatida</taxon>
        <taxon>Asteriidae</taxon>
        <taxon>Asterias</taxon>
    </lineage>
</organism>
<feature type="chain" id="PRO_5026117555" evidence="1">
    <location>
        <begin position="24"/>
        <end position="102"/>
    </location>
</feature>
<evidence type="ECO:0000313" key="2">
    <source>
        <dbReference type="EMBL" id="QIM55700.1"/>
    </source>
</evidence>
<dbReference type="EMBL" id="MN257487">
    <property type="protein sequence ID" value="QIM55700.1"/>
    <property type="molecule type" value="mRNA"/>
</dbReference>
<dbReference type="GeneID" id="117302407"/>
<reference evidence="2" key="1">
    <citation type="submission" date="2019-07" db="EMBL/GenBank/DDBJ databases">
        <title>Characterisation of somatostatin-type signalling in an echinoderm.</title>
        <authorList>
            <person name="Zhang Y."/>
            <person name="Yanez L.A."/>
            <person name="Elphick M.R."/>
            <person name="Egertova M."/>
        </authorList>
    </citation>
    <scope>NUCLEOTIDE SEQUENCE</scope>
</reference>
<feature type="signal peptide" evidence="1">
    <location>
        <begin position="1"/>
        <end position="23"/>
    </location>
</feature>